<evidence type="ECO:0000313" key="3">
    <source>
        <dbReference type="EMBL" id="PIO32132.1"/>
    </source>
</evidence>
<feature type="compositionally biased region" description="Low complexity" evidence="1">
    <location>
        <begin position="28"/>
        <end position="47"/>
    </location>
</feature>
<dbReference type="OrthoDB" id="1884872at2759"/>
<evidence type="ECO:0000256" key="1">
    <source>
        <dbReference type="SAM" id="MobiDB-lite"/>
    </source>
</evidence>
<dbReference type="PANTHER" id="PTHR11477:SF13">
    <property type="entry name" value="DEATH-INDUCER OBLITERATOR 1"/>
    <property type="match status" value="1"/>
</dbReference>
<dbReference type="InterPro" id="IPR003618">
    <property type="entry name" value="TFIIS_cen_dom"/>
</dbReference>
<proteinExistence type="predicted"/>
<reference evidence="4" key="1">
    <citation type="journal article" date="2017" name="Nat. Commun.">
        <title>The North American bullfrog draft genome provides insight into hormonal regulation of long noncoding RNA.</title>
        <authorList>
            <person name="Hammond S.A."/>
            <person name="Warren R.L."/>
            <person name="Vandervalk B.P."/>
            <person name="Kucuk E."/>
            <person name="Khan H."/>
            <person name="Gibb E.A."/>
            <person name="Pandoh P."/>
            <person name="Kirk H."/>
            <person name="Zhao Y."/>
            <person name="Jones M."/>
            <person name="Mungall A.J."/>
            <person name="Coope R."/>
            <person name="Pleasance S."/>
            <person name="Moore R.A."/>
            <person name="Holt R.A."/>
            <person name="Round J.M."/>
            <person name="Ohora S."/>
            <person name="Walle B.V."/>
            <person name="Veldhoen N."/>
            <person name="Helbing C.C."/>
            <person name="Birol I."/>
        </authorList>
    </citation>
    <scope>NUCLEOTIDE SEQUENCE [LARGE SCALE GENOMIC DNA]</scope>
</reference>
<feature type="compositionally biased region" description="Low complexity" evidence="1">
    <location>
        <begin position="76"/>
        <end position="119"/>
    </location>
</feature>
<dbReference type="InterPro" id="IPR012921">
    <property type="entry name" value="SPOC_C"/>
</dbReference>
<dbReference type="EMBL" id="KV932827">
    <property type="protein sequence ID" value="PIO32132.1"/>
    <property type="molecule type" value="Genomic_DNA"/>
</dbReference>
<name>A0A2G9RW83_AQUCT</name>
<accession>A0A2G9RW83</accession>
<dbReference type="Gene3D" id="1.10.472.30">
    <property type="entry name" value="Transcription elongation factor S-II, central domain"/>
    <property type="match status" value="1"/>
</dbReference>
<sequence>MKPISALPRIPMLKKVPITPVSSKTQVSSKPPAKQSTSTTSSSSKPLPLKPRPRPPPPPTSSAMSKLPKIPKKIQPSSSASEPKKAAVSNSVSKKPASGVSPSHSSFTSAPSSSSSSVPSAPPKPASSSSLPMPNNQIRQNIRRSLKEILFKRVNDSDDLAMSEKEVAHVAISIEKEMFNLYKDTGSGYKSKYRTIMFNMKDPKNQGLFQRVLRGEIGPVKLVRLKPEVLASKRLSSWKETESKTTAVLKTKSRMEHRAPSRHFLIDMEESPPMSDTDTEQQETARVPPAEKSTSALPDIFSSMLEDTTSQHRAHLFDLKCKICTGQISADDEPPPKRQKTTTTTTTTTPAMKKPEPKIKPEDDEPPPPPEDDSDTPMETNEIKDSIPNVVPEPVSLPNSSPPPPQSPVASQAPILPVTNPVTTVTGSGRDPRRAINRPPVPAASATPPDSSPRISRDNEEASAPALPPPPPPPVVSAPKSILMKPTTSDIRYLTASSPNVNMPDMRSPQDGNTPLFLSRLSPIWKGFINMQSVAKFVTKAFPVSGSIEYLNEDLPDTIHIGGRISPKTVWDYVGKLKSSLSKELSLIRFHPATEEEEVAYISLYSYFSSRGRFGVVANNNRHIKDLYLIPLSAKDPIPSKLLPFEGPGKELVL</sequence>
<dbReference type="Proteomes" id="UP000228934">
    <property type="component" value="Unassembled WGS sequence"/>
</dbReference>
<feature type="region of interest" description="Disordered" evidence="1">
    <location>
        <begin position="1"/>
        <end position="136"/>
    </location>
</feature>
<dbReference type="SUPFAM" id="SSF46942">
    <property type="entry name" value="Elongation factor TFIIS domain 2"/>
    <property type="match status" value="1"/>
</dbReference>
<feature type="compositionally biased region" description="Acidic residues" evidence="1">
    <location>
        <begin position="362"/>
        <end position="376"/>
    </location>
</feature>
<feature type="region of interest" description="Disordered" evidence="1">
    <location>
        <begin position="327"/>
        <end position="480"/>
    </location>
</feature>
<evidence type="ECO:0000259" key="2">
    <source>
        <dbReference type="PROSITE" id="PS51321"/>
    </source>
</evidence>
<dbReference type="FunFam" id="1.10.472.30:FF:000002">
    <property type="entry name" value="Death-inducer obliterator 1"/>
    <property type="match status" value="1"/>
</dbReference>
<dbReference type="SMART" id="SM00510">
    <property type="entry name" value="TFS2M"/>
    <property type="match status" value="1"/>
</dbReference>
<evidence type="ECO:0000313" key="4">
    <source>
        <dbReference type="Proteomes" id="UP000228934"/>
    </source>
</evidence>
<dbReference type="AlphaFoldDB" id="A0A2G9RW83"/>
<dbReference type="Pfam" id="PF07500">
    <property type="entry name" value="TFIIS_M"/>
    <property type="match status" value="1"/>
</dbReference>
<feature type="compositionally biased region" description="Low complexity" evidence="1">
    <location>
        <begin position="443"/>
        <end position="453"/>
    </location>
</feature>
<dbReference type="PANTHER" id="PTHR11477">
    <property type="entry name" value="TRANSCRIPTION FACTOR S-II ZINC FINGER DOMAIN-CONTAINING PROTEIN"/>
    <property type="match status" value="1"/>
</dbReference>
<dbReference type="InterPro" id="IPR036575">
    <property type="entry name" value="TFIIS_cen_dom_sf"/>
</dbReference>
<dbReference type="Pfam" id="PF07744">
    <property type="entry name" value="SPOC"/>
    <property type="match status" value="1"/>
</dbReference>
<organism evidence="3 4">
    <name type="scientific">Aquarana catesbeiana</name>
    <name type="common">American bullfrog</name>
    <name type="synonym">Rana catesbeiana</name>
    <dbReference type="NCBI Taxonomy" id="8400"/>
    <lineage>
        <taxon>Eukaryota</taxon>
        <taxon>Metazoa</taxon>
        <taxon>Chordata</taxon>
        <taxon>Craniata</taxon>
        <taxon>Vertebrata</taxon>
        <taxon>Euteleostomi</taxon>
        <taxon>Amphibia</taxon>
        <taxon>Batrachia</taxon>
        <taxon>Anura</taxon>
        <taxon>Neobatrachia</taxon>
        <taxon>Ranoidea</taxon>
        <taxon>Ranidae</taxon>
        <taxon>Aquarana</taxon>
    </lineage>
</organism>
<feature type="compositionally biased region" description="Pro residues" evidence="1">
    <location>
        <begin position="48"/>
        <end position="60"/>
    </location>
</feature>
<gene>
    <name evidence="3" type="ORF">AB205_0200930</name>
</gene>
<feature type="domain" description="TFIIS central" evidence="2">
    <location>
        <begin position="138"/>
        <end position="258"/>
    </location>
</feature>
<feature type="compositionally biased region" description="Pro residues" evidence="1">
    <location>
        <begin position="466"/>
        <end position="476"/>
    </location>
</feature>
<dbReference type="PROSITE" id="PS51321">
    <property type="entry name" value="TFIIS_CENTRAL"/>
    <property type="match status" value="1"/>
</dbReference>
<feature type="compositionally biased region" description="Low complexity" evidence="1">
    <location>
        <begin position="388"/>
        <end position="399"/>
    </location>
</feature>
<keyword evidence="4" id="KW-1185">Reference proteome</keyword>
<dbReference type="GO" id="GO:0005634">
    <property type="term" value="C:nucleus"/>
    <property type="evidence" value="ECO:0007669"/>
    <property type="project" value="TreeGrafter"/>
</dbReference>
<protein>
    <recommendedName>
        <fullName evidence="2">TFIIS central domain-containing protein</fullName>
    </recommendedName>
</protein>
<feature type="region of interest" description="Disordered" evidence="1">
    <location>
        <begin position="266"/>
        <end position="294"/>
    </location>
</feature>
<dbReference type="GO" id="GO:0006351">
    <property type="term" value="P:DNA-templated transcription"/>
    <property type="evidence" value="ECO:0007669"/>
    <property type="project" value="InterPro"/>
</dbReference>